<reference evidence="1 2" key="1">
    <citation type="journal article" date="2019" name="Nat. Commun.">
        <title>A new type of DNA phosphorothioation-based antiviral system in archaea.</title>
        <authorList>
            <person name="Xiong L."/>
            <person name="Liu S."/>
            <person name="Chen S."/>
            <person name="Xiao Y."/>
            <person name="Zhu B."/>
            <person name="Gao Y."/>
            <person name="Zhang Y."/>
            <person name="Chen B."/>
            <person name="Luo J."/>
            <person name="Deng Z."/>
            <person name="Chen X."/>
            <person name="Wang L."/>
            <person name="Chen S."/>
        </authorList>
    </citation>
    <scope>NUCLEOTIDE SEQUENCE [LARGE SCALE GENOMIC DNA]</scope>
    <source>
        <strain evidence="1 2">JCM 10635</strain>
        <plasmid evidence="1 2">unnamed2</plasmid>
    </source>
</reference>
<dbReference type="EMBL" id="CP031307">
    <property type="protein sequence ID" value="QCC56809.1"/>
    <property type="molecule type" value="Genomic_DNA"/>
</dbReference>
<gene>
    <name evidence="1" type="ORF">DV706_19930</name>
</gene>
<dbReference type="AlphaFoldDB" id="A0A4D6HS69"/>
<sequence>MVSLTRVCAEFGDWFLPCLDVDASEIFEAFISSPSRIRRQTADRASSQCLPIASQSDAESVAPSLERAFQTDFTMNEKLRLQTRRCYSTN</sequence>
<organism evidence="1 2">
    <name type="scientific">Natronorubrum bangense</name>
    <dbReference type="NCBI Taxonomy" id="61858"/>
    <lineage>
        <taxon>Archaea</taxon>
        <taxon>Methanobacteriati</taxon>
        <taxon>Methanobacteriota</taxon>
        <taxon>Stenosarchaea group</taxon>
        <taxon>Halobacteria</taxon>
        <taxon>Halobacteriales</taxon>
        <taxon>Natrialbaceae</taxon>
        <taxon>Natronorubrum</taxon>
    </lineage>
</organism>
<keyword evidence="1" id="KW-0614">Plasmid</keyword>
<dbReference type="Proteomes" id="UP000296822">
    <property type="component" value="Plasmid unnamed2"/>
</dbReference>
<dbReference type="KEGG" id="nbg:DV706_19930"/>
<protein>
    <submittedName>
        <fullName evidence="1">Uncharacterized protein</fullName>
    </submittedName>
</protein>
<evidence type="ECO:0000313" key="1">
    <source>
        <dbReference type="EMBL" id="QCC56809.1"/>
    </source>
</evidence>
<name>A0A4D6HS69_9EURY</name>
<geneLocation type="plasmid" evidence="1">
    <name>unnamed2</name>
</geneLocation>
<evidence type="ECO:0000313" key="2">
    <source>
        <dbReference type="Proteomes" id="UP000296822"/>
    </source>
</evidence>
<accession>A0A4D6HS69</accession>
<proteinExistence type="predicted"/>